<dbReference type="Proteomes" id="UP000800038">
    <property type="component" value="Unassembled WGS sequence"/>
</dbReference>
<dbReference type="Gene3D" id="3.30.70.640">
    <property type="entry name" value="Molybdopterin cofactor biosynthesis C (MoaC) domain"/>
    <property type="match status" value="1"/>
</dbReference>
<feature type="region of interest" description="Disordered" evidence="6">
    <location>
        <begin position="418"/>
        <end position="438"/>
    </location>
</feature>
<name>A0A6A5STG0_9PLEO</name>
<dbReference type="PANTHER" id="PTHR22960:SF0">
    <property type="entry name" value="MOLYBDENUM COFACTOR BIOSYNTHESIS PROTEIN 1"/>
    <property type="match status" value="1"/>
</dbReference>
<dbReference type="GO" id="GO:0006777">
    <property type="term" value="P:Mo-molybdopterin cofactor biosynthetic process"/>
    <property type="evidence" value="ECO:0007669"/>
    <property type="project" value="UniProtKB-KW"/>
</dbReference>
<accession>A0A6A5STG0</accession>
<dbReference type="EC" id="4.6.1.17" evidence="3"/>
<evidence type="ECO:0000256" key="2">
    <source>
        <dbReference type="ARBA" id="ARBA00005046"/>
    </source>
</evidence>
<proteinExistence type="predicted"/>
<dbReference type="Pfam" id="PF01967">
    <property type="entry name" value="MoaC"/>
    <property type="match status" value="1"/>
</dbReference>
<feature type="region of interest" description="Disordered" evidence="6">
    <location>
        <begin position="720"/>
        <end position="753"/>
    </location>
</feature>
<dbReference type="OrthoDB" id="429626at2759"/>
<evidence type="ECO:0000256" key="6">
    <source>
        <dbReference type="SAM" id="MobiDB-lite"/>
    </source>
</evidence>
<protein>
    <recommendedName>
        <fullName evidence="3">cyclic pyranopterin monophosphate synthase</fullName>
        <ecNumber evidence="3">4.6.1.17</ecNumber>
    </recommendedName>
</protein>
<dbReference type="InterPro" id="IPR050105">
    <property type="entry name" value="MoCo_biosynth_MoaA/MoaC"/>
</dbReference>
<keyword evidence="9" id="KW-1185">Reference proteome</keyword>
<evidence type="ECO:0000256" key="4">
    <source>
        <dbReference type="ARBA" id="ARBA00023150"/>
    </source>
</evidence>
<evidence type="ECO:0000313" key="8">
    <source>
        <dbReference type="EMBL" id="KAF1942889.1"/>
    </source>
</evidence>
<reference evidence="8" key="1">
    <citation type="journal article" date="2020" name="Stud. Mycol.">
        <title>101 Dothideomycetes genomes: a test case for predicting lifestyles and emergence of pathogens.</title>
        <authorList>
            <person name="Haridas S."/>
            <person name="Albert R."/>
            <person name="Binder M."/>
            <person name="Bloem J."/>
            <person name="Labutti K."/>
            <person name="Salamov A."/>
            <person name="Andreopoulos B."/>
            <person name="Baker S."/>
            <person name="Barry K."/>
            <person name="Bills G."/>
            <person name="Bluhm B."/>
            <person name="Cannon C."/>
            <person name="Castanera R."/>
            <person name="Culley D."/>
            <person name="Daum C."/>
            <person name="Ezra D."/>
            <person name="Gonzalez J."/>
            <person name="Henrissat B."/>
            <person name="Kuo A."/>
            <person name="Liang C."/>
            <person name="Lipzen A."/>
            <person name="Lutzoni F."/>
            <person name="Magnuson J."/>
            <person name="Mondo S."/>
            <person name="Nolan M."/>
            <person name="Ohm R."/>
            <person name="Pangilinan J."/>
            <person name="Park H.-J."/>
            <person name="Ramirez L."/>
            <person name="Alfaro M."/>
            <person name="Sun H."/>
            <person name="Tritt A."/>
            <person name="Yoshinaga Y."/>
            <person name="Zwiers L.-H."/>
            <person name="Turgeon B."/>
            <person name="Goodwin S."/>
            <person name="Spatafora J."/>
            <person name="Crous P."/>
            <person name="Grigoriev I."/>
        </authorList>
    </citation>
    <scope>NUCLEOTIDE SEQUENCE</scope>
    <source>
        <strain evidence="8">CBS 161.51</strain>
    </source>
</reference>
<feature type="region of interest" description="Disordered" evidence="6">
    <location>
        <begin position="766"/>
        <end position="810"/>
    </location>
</feature>
<dbReference type="AlphaFoldDB" id="A0A6A5STG0"/>
<dbReference type="GO" id="GO:0061799">
    <property type="term" value="F:cyclic pyranopterin monophosphate synthase activity"/>
    <property type="evidence" value="ECO:0007669"/>
    <property type="project" value="UniProtKB-EC"/>
</dbReference>
<evidence type="ECO:0000259" key="7">
    <source>
        <dbReference type="Pfam" id="PF01967"/>
    </source>
</evidence>
<sequence length="982" mass="109590">MDFLFSCCYWSQLDASRHHGGHYIQGVLSILLDYSNKPLSSQDARWPAIKQRSRTSITASSPLHTRSKLLNLPFPYLQVTPSPAVSHLRAFSTTTASAAEHPYQLTHIKKSSEAGPDDSVGSGYRLKALRADTIRDRSMLQDVVANGVEKSPLPPSLEEVRQKKNMAGPEFHEYWQRAAESKLSKSLGIENAHRKAQRLLHKAGLKGVLDHRALMSEAQGIAEKTWRAQQSEWISVTQNAAQEKHKVKEKNLKGLLEEVETPQASDRLLRRIESKIDELENRIARVAVEKPDASANEKHQTKRARWRERKEAERWAADPNPNKGKVEQKQELSEVESLLNSYKEQVVIIKQQAEMLEDVRRRKVEMLSKKRALVKQLEEQERAEQEAKIVAKQPEVKMQERRPYSFDLDEILDDAMDRTRKPPQEPETQENDSQPVSTATNAKLLENSSDLMKKVGAGSVSVLDRSTARDSAAKRKAMKTGEILSNPIIEAADMDASVIVPSDESTEDVNVFGSTIKPKSLPPNWPLSQNRSLQTQHLKREDTHLSASSEQKPSDNLRLHVSPAGFIPIDSDLVVTFEALVPSLQSQVLQMQQRLKSSYPRIDTLPYDVWTSDNKNTLQTWLKILVSRWQTRFEDVEKTGQIGKGVMDERVKIVLDQMVKDHDLSNEAAERMAMRWHEVFEERGSMDGDAEGGLDWDEFRAGGMGFLREEHGHQDGEYYQGVQQQQQQEEGKPTPLVAQDRRPHVWAKTDGPTQYDSITRRLYSTTVSQPPLDPPASTTPNEAQPAYKSPPHQQEQPSLPHLTPTGSAHMVSVSTKAHTIRTAIAVGTVYFSNPTPLALIRNNSLKKGDVLAVSRIAGIMAAKKCPEIVPLCHPIALSHVGVELYTFGPDSRKGGCGKQGGKGSGDMGKDNGGVHVEAKVECTGPTGVEMEALTAIMGATLSVLDMCKAVDRFQRVAGVRVVLKEGGKSGVWREEGWVSLQK</sequence>
<dbReference type="InterPro" id="IPR047594">
    <property type="entry name" value="MoaC_bact/euk"/>
</dbReference>
<feature type="domain" description="Molybdopterin cofactor biosynthesis C (MoaC)" evidence="7">
    <location>
        <begin position="810"/>
        <end position="967"/>
    </location>
</feature>
<feature type="region of interest" description="Disordered" evidence="6">
    <location>
        <begin position="291"/>
        <end position="329"/>
    </location>
</feature>
<keyword evidence="5" id="KW-0456">Lyase</keyword>
<comment type="pathway">
    <text evidence="2">Cofactor biosynthesis; molybdopterin biosynthesis.</text>
</comment>
<dbReference type="GO" id="GO:0061798">
    <property type="term" value="F:GTP 3',8'-cyclase activity"/>
    <property type="evidence" value="ECO:0007669"/>
    <property type="project" value="TreeGrafter"/>
</dbReference>
<organism evidence="8 9">
    <name type="scientific">Clathrospora elynae</name>
    <dbReference type="NCBI Taxonomy" id="706981"/>
    <lineage>
        <taxon>Eukaryota</taxon>
        <taxon>Fungi</taxon>
        <taxon>Dikarya</taxon>
        <taxon>Ascomycota</taxon>
        <taxon>Pezizomycotina</taxon>
        <taxon>Dothideomycetes</taxon>
        <taxon>Pleosporomycetidae</taxon>
        <taxon>Pleosporales</taxon>
        <taxon>Diademaceae</taxon>
        <taxon>Clathrospora</taxon>
    </lineage>
</organism>
<dbReference type="EMBL" id="ML976030">
    <property type="protein sequence ID" value="KAF1942889.1"/>
    <property type="molecule type" value="Genomic_DNA"/>
</dbReference>
<evidence type="ECO:0000256" key="5">
    <source>
        <dbReference type="ARBA" id="ARBA00023239"/>
    </source>
</evidence>
<dbReference type="InterPro" id="IPR036522">
    <property type="entry name" value="MoaC_sf"/>
</dbReference>
<comment type="catalytic activity">
    <reaction evidence="1">
        <text>(8S)-3',8-cyclo-7,8-dihydroguanosine 5'-triphosphate = cyclic pyranopterin phosphate + diphosphate</text>
        <dbReference type="Rhea" id="RHEA:49580"/>
        <dbReference type="ChEBI" id="CHEBI:33019"/>
        <dbReference type="ChEBI" id="CHEBI:59648"/>
        <dbReference type="ChEBI" id="CHEBI:131766"/>
        <dbReference type="EC" id="4.6.1.17"/>
    </reaction>
</comment>
<evidence type="ECO:0000256" key="1">
    <source>
        <dbReference type="ARBA" id="ARBA00001637"/>
    </source>
</evidence>
<dbReference type="CDD" id="cd01420">
    <property type="entry name" value="MoaC_PE"/>
    <property type="match status" value="1"/>
</dbReference>
<gene>
    <name evidence="8" type="ORF">EJ02DRAFT_154148</name>
</gene>
<dbReference type="UniPathway" id="UPA00344"/>
<evidence type="ECO:0000313" key="9">
    <source>
        <dbReference type="Proteomes" id="UP000800038"/>
    </source>
</evidence>
<dbReference type="PANTHER" id="PTHR22960">
    <property type="entry name" value="MOLYBDOPTERIN COFACTOR SYNTHESIS PROTEIN A"/>
    <property type="match status" value="1"/>
</dbReference>
<dbReference type="SUPFAM" id="SSF55040">
    <property type="entry name" value="Molybdenum cofactor biosynthesis protein C, MoaC"/>
    <property type="match status" value="1"/>
</dbReference>
<keyword evidence="4" id="KW-0501">Molybdenum cofactor biosynthesis</keyword>
<feature type="region of interest" description="Disordered" evidence="6">
    <location>
        <begin position="532"/>
        <end position="555"/>
    </location>
</feature>
<dbReference type="InterPro" id="IPR002820">
    <property type="entry name" value="Mopterin_CF_biosynth-C_dom"/>
</dbReference>
<evidence type="ECO:0000256" key="3">
    <source>
        <dbReference type="ARBA" id="ARBA00012575"/>
    </source>
</evidence>